<evidence type="ECO:0000313" key="12">
    <source>
        <dbReference type="EMBL" id="QGY38705.1"/>
    </source>
</evidence>
<dbReference type="InterPro" id="IPR001789">
    <property type="entry name" value="Sig_transdc_resp-reg_receiver"/>
</dbReference>
<dbReference type="InterPro" id="IPR001610">
    <property type="entry name" value="PAC"/>
</dbReference>
<dbReference type="CDD" id="cd00009">
    <property type="entry name" value="AAA"/>
    <property type="match status" value="1"/>
</dbReference>
<keyword evidence="4" id="KW-0238">DNA-binding</keyword>
<feature type="domain" description="PAC" evidence="11">
    <location>
        <begin position="452"/>
        <end position="504"/>
    </location>
</feature>
<dbReference type="PROSITE" id="PS50112">
    <property type="entry name" value="PAS"/>
    <property type="match status" value="3"/>
</dbReference>
<dbReference type="CDD" id="cd00130">
    <property type="entry name" value="PAS"/>
    <property type="match status" value="3"/>
</dbReference>
<dbReference type="InterPro" id="IPR009057">
    <property type="entry name" value="Homeodomain-like_sf"/>
</dbReference>
<dbReference type="Proteomes" id="UP000428328">
    <property type="component" value="Chromosome"/>
</dbReference>
<evidence type="ECO:0000259" key="9">
    <source>
        <dbReference type="PROSITE" id="PS50110"/>
    </source>
</evidence>
<dbReference type="GO" id="GO:0005524">
    <property type="term" value="F:ATP binding"/>
    <property type="evidence" value="ECO:0007669"/>
    <property type="project" value="UniProtKB-KW"/>
</dbReference>
<evidence type="ECO:0000256" key="2">
    <source>
        <dbReference type="ARBA" id="ARBA00022840"/>
    </source>
</evidence>
<feature type="coiled-coil region" evidence="7">
    <location>
        <begin position="495"/>
        <end position="522"/>
    </location>
</feature>
<dbReference type="Pfam" id="PF08448">
    <property type="entry name" value="PAS_4"/>
    <property type="match status" value="3"/>
</dbReference>
<dbReference type="InterPro" id="IPR035965">
    <property type="entry name" value="PAS-like_dom_sf"/>
</dbReference>
<dbReference type="SUPFAM" id="SSF55785">
    <property type="entry name" value="PYP-like sensor domain (PAS domain)"/>
    <property type="match status" value="4"/>
</dbReference>
<dbReference type="PROSITE" id="PS50113">
    <property type="entry name" value="PAC"/>
    <property type="match status" value="1"/>
</dbReference>
<dbReference type="SUPFAM" id="SSF52540">
    <property type="entry name" value="P-loop containing nucleoside triphosphate hydrolases"/>
    <property type="match status" value="1"/>
</dbReference>
<keyword evidence="6" id="KW-0597">Phosphoprotein</keyword>
<dbReference type="InterPro" id="IPR025944">
    <property type="entry name" value="Sigma_54_int_dom_CS"/>
</dbReference>
<dbReference type="GO" id="GO:0000160">
    <property type="term" value="P:phosphorelay signal transduction system"/>
    <property type="evidence" value="ECO:0007669"/>
    <property type="project" value="InterPro"/>
</dbReference>
<protein>
    <submittedName>
        <fullName evidence="12">PAS domain S-box protein</fullName>
    </submittedName>
</protein>
<sequence>MRFRGESQVKQTILVADGDAAIRSLIRDILSNRGYRVLTASTAVEALGALERGAPDVIFLDASLDGAEMVAGEAGRQGVPLVAVADGEESPASLTERLDAIGYLQKPVRREWLEMLARQGAVFRDCLGRGRRRAEDLSLSRGFLEAVLEADDGAIYLLDADGVLLRTNLLGEQMLQCAPDAGEAQRYLDLLSGHSSDLQGAALGRARDTGVIQRVEEHRGGTVYATRIRPVPGKGGPSGFVVKTVDISGRRRSEVELAESEKRYRSVYEACRDAIIMFDRNDGAVLDCNAAARRLYGYGAEEMLALTILELTDEPERSLEMIRAGVEHVPLRYHRNKVGVSFPVEVSMSHFVHNGREVCTAYIRDISQHKVVEEALREGARLYRAVVEDQTELICRYNTDNQVTFANGAFARFFGVDEDEIVGTEFFPHVAMDERRDLRSWLRDAGPDNPVFDREQHVRRHDGEARWILWTNRTILDYRGNIIEIQAVGRDITEQKDAERALALATEEKEQYRQNLEAIFRSIPDAIVSVDSQCRIIATNSAAASLLAVERERAVGLDFEEAVNDSGNPCLSVLKQVLKTSKAVRGYEAEIDLAARGQRMVELNCTPLIDHEKRHTGAVLVVRDVSRIADLEKRLQERHGFRGIIGRSMGMQEMYKLLEQLSPLDSIVLILGESGTGKELVAEALHYGGPRAGAPLIKVNCSALSESLLESELFGHVRGAFTGAVRDKVGRIQAAQGGTLFLDEIGDISPLIQLKLLRFLEQKEYERVGESKTRSADVRIIAATNVNLLQAVMKGTFREDLYYRLNVMPVQLPPLRDRQGDIPLLVEHFLEIFSGQFNKAFKGVSDEVMDLFMSYAWPGNVRELRHILEHACILSPGKEIGIEHMRGDLVSQMRTPGYAPAPSAPAPWSAPGVMPELAPAPSPYAQASVPPHYAQVPAPPVFPRKAGREEVLAALARCGWNKARAARELGIHRATLYRKLKAWGLDA</sequence>
<reference evidence="12 13" key="1">
    <citation type="submission" date="2019-11" db="EMBL/GenBank/DDBJ databases">
        <authorList>
            <person name="Zheng R.K."/>
            <person name="Sun C.M."/>
        </authorList>
    </citation>
    <scope>NUCLEOTIDE SEQUENCE [LARGE SCALE GENOMIC DNA]</scope>
    <source>
        <strain evidence="12 13">SRB007</strain>
    </source>
</reference>
<dbReference type="FunFam" id="3.40.50.300:FF:000006">
    <property type="entry name" value="DNA-binding transcriptional regulator NtrC"/>
    <property type="match status" value="1"/>
</dbReference>
<dbReference type="InterPro" id="IPR003593">
    <property type="entry name" value="AAA+_ATPase"/>
</dbReference>
<dbReference type="Pfam" id="PF00158">
    <property type="entry name" value="Sigma54_activat"/>
    <property type="match status" value="1"/>
</dbReference>
<keyword evidence="1" id="KW-0547">Nucleotide-binding</keyword>
<dbReference type="Pfam" id="PF13426">
    <property type="entry name" value="PAS_9"/>
    <property type="match status" value="1"/>
</dbReference>
<dbReference type="Gene3D" id="1.10.8.60">
    <property type="match status" value="1"/>
</dbReference>
<evidence type="ECO:0000256" key="4">
    <source>
        <dbReference type="ARBA" id="ARBA00023125"/>
    </source>
</evidence>
<dbReference type="GO" id="GO:0006355">
    <property type="term" value="P:regulation of DNA-templated transcription"/>
    <property type="evidence" value="ECO:0007669"/>
    <property type="project" value="InterPro"/>
</dbReference>
<dbReference type="EMBL" id="CP046400">
    <property type="protein sequence ID" value="QGY38705.1"/>
    <property type="molecule type" value="Genomic_DNA"/>
</dbReference>
<name>A0A6I6J828_9BACT</name>
<evidence type="ECO:0000256" key="7">
    <source>
        <dbReference type="SAM" id="Coils"/>
    </source>
</evidence>
<evidence type="ECO:0000256" key="5">
    <source>
        <dbReference type="ARBA" id="ARBA00023163"/>
    </source>
</evidence>
<dbReference type="SMART" id="SM00086">
    <property type="entry name" value="PAC"/>
    <property type="match status" value="2"/>
</dbReference>
<dbReference type="SMART" id="SM00448">
    <property type="entry name" value="REC"/>
    <property type="match status" value="1"/>
</dbReference>
<evidence type="ECO:0000259" key="8">
    <source>
        <dbReference type="PROSITE" id="PS50045"/>
    </source>
</evidence>
<dbReference type="InterPro" id="IPR027417">
    <property type="entry name" value="P-loop_NTPase"/>
</dbReference>
<dbReference type="KEGG" id="psel:GM415_00630"/>
<feature type="domain" description="Sigma-54 factor interaction" evidence="8">
    <location>
        <begin position="644"/>
        <end position="873"/>
    </location>
</feature>
<dbReference type="Gene3D" id="3.30.450.20">
    <property type="entry name" value="PAS domain"/>
    <property type="match status" value="4"/>
</dbReference>
<feature type="domain" description="PAS" evidence="10">
    <location>
        <begin position="512"/>
        <end position="556"/>
    </location>
</feature>
<feature type="domain" description="PAS" evidence="10">
    <location>
        <begin position="260"/>
        <end position="318"/>
    </location>
</feature>
<dbReference type="AlphaFoldDB" id="A0A6I6J828"/>
<evidence type="ECO:0000259" key="11">
    <source>
        <dbReference type="PROSITE" id="PS50113"/>
    </source>
</evidence>
<dbReference type="PANTHER" id="PTHR32071:SF113">
    <property type="entry name" value="ALGINATE BIOSYNTHESIS TRANSCRIPTIONAL REGULATORY PROTEIN ALGB"/>
    <property type="match status" value="1"/>
</dbReference>
<evidence type="ECO:0000256" key="6">
    <source>
        <dbReference type="PROSITE-ProRule" id="PRU00169"/>
    </source>
</evidence>
<proteinExistence type="predicted"/>
<evidence type="ECO:0000256" key="3">
    <source>
        <dbReference type="ARBA" id="ARBA00023015"/>
    </source>
</evidence>
<dbReference type="InterPro" id="IPR002078">
    <property type="entry name" value="Sigma_54_int"/>
</dbReference>
<dbReference type="InterPro" id="IPR013656">
    <property type="entry name" value="PAS_4"/>
</dbReference>
<dbReference type="GO" id="GO:0043565">
    <property type="term" value="F:sequence-specific DNA binding"/>
    <property type="evidence" value="ECO:0007669"/>
    <property type="project" value="InterPro"/>
</dbReference>
<keyword evidence="2" id="KW-0067">ATP-binding</keyword>
<dbReference type="PANTHER" id="PTHR32071">
    <property type="entry name" value="TRANSCRIPTIONAL REGULATORY PROTEIN"/>
    <property type="match status" value="1"/>
</dbReference>
<feature type="modified residue" description="4-aspartylphosphate" evidence="6">
    <location>
        <position position="61"/>
    </location>
</feature>
<dbReference type="InterPro" id="IPR002197">
    <property type="entry name" value="HTH_Fis"/>
</dbReference>
<dbReference type="SUPFAM" id="SSF52172">
    <property type="entry name" value="CheY-like"/>
    <property type="match status" value="1"/>
</dbReference>
<dbReference type="InterPro" id="IPR000700">
    <property type="entry name" value="PAS-assoc_C"/>
</dbReference>
<feature type="domain" description="Response regulatory" evidence="9">
    <location>
        <begin position="12"/>
        <end position="121"/>
    </location>
</feature>
<dbReference type="Gene3D" id="1.10.10.60">
    <property type="entry name" value="Homeodomain-like"/>
    <property type="match status" value="1"/>
</dbReference>
<keyword evidence="13" id="KW-1185">Reference proteome</keyword>
<dbReference type="InterPro" id="IPR025662">
    <property type="entry name" value="Sigma_54_int_dom_ATP-bd_1"/>
</dbReference>
<dbReference type="InterPro" id="IPR011006">
    <property type="entry name" value="CheY-like_superfamily"/>
</dbReference>
<dbReference type="NCBIfam" id="TIGR00229">
    <property type="entry name" value="sensory_box"/>
    <property type="match status" value="3"/>
</dbReference>
<dbReference type="PROSITE" id="PS50110">
    <property type="entry name" value="RESPONSE_REGULATORY"/>
    <property type="match status" value="1"/>
</dbReference>
<dbReference type="Pfam" id="PF25601">
    <property type="entry name" value="AAA_lid_14"/>
    <property type="match status" value="1"/>
</dbReference>
<feature type="domain" description="PAS" evidence="10">
    <location>
        <begin position="379"/>
        <end position="449"/>
    </location>
</feature>
<gene>
    <name evidence="12" type="ORF">GM415_00630</name>
</gene>
<dbReference type="Pfam" id="PF02954">
    <property type="entry name" value="HTH_8"/>
    <property type="match status" value="1"/>
</dbReference>
<dbReference type="SMART" id="SM00382">
    <property type="entry name" value="AAA"/>
    <property type="match status" value="1"/>
</dbReference>
<dbReference type="Pfam" id="PF00072">
    <property type="entry name" value="Response_reg"/>
    <property type="match status" value="1"/>
</dbReference>
<dbReference type="PROSITE" id="PS50045">
    <property type="entry name" value="SIGMA54_INTERACT_4"/>
    <property type="match status" value="1"/>
</dbReference>
<dbReference type="SMART" id="SM00091">
    <property type="entry name" value="PAS"/>
    <property type="match status" value="4"/>
</dbReference>
<evidence type="ECO:0000259" key="10">
    <source>
        <dbReference type="PROSITE" id="PS50112"/>
    </source>
</evidence>
<dbReference type="CDD" id="cd00156">
    <property type="entry name" value="REC"/>
    <property type="match status" value="1"/>
</dbReference>
<dbReference type="PROSITE" id="PS00675">
    <property type="entry name" value="SIGMA54_INTERACT_1"/>
    <property type="match status" value="1"/>
</dbReference>
<organism evidence="12 13">
    <name type="scientific">Pseudodesulfovibrio cashew</name>
    <dbReference type="NCBI Taxonomy" id="2678688"/>
    <lineage>
        <taxon>Bacteria</taxon>
        <taxon>Pseudomonadati</taxon>
        <taxon>Thermodesulfobacteriota</taxon>
        <taxon>Desulfovibrionia</taxon>
        <taxon>Desulfovibrionales</taxon>
        <taxon>Desulfovibrionaceae</taxon>
    </lineage>
</organism>
<keyword evidence="5" id="KW-0804">Transcription</keyword>
<dbReference type="Gene3D" id="3.40.50.300">
    <property type="entry name" value="P-loop containing nucleotide triphosphate hydrolases"/>
    <property type="match status" value="1"/>
</dbReference>
<keyword evidence="3" id="KW-0805">Transcription regulation</keyword>
<accession>A0A6I6J828</accession>
<dbReference type="PROSITE" id="PS00688">
    <property type="entry name" value="SIGMA54_INTERACT_3"/>
    <property type="match status" value="1"/>
</dbReference>
<evidence type="ECO:0000256" key="1">
    <source>
        <dbReference type="ARBA" id="ARBA00022741"/>
    </source>
</evidence>
<keyword evidence="7" id="KW-0175">Coiled coil</keyword>
<dbReference type="SUPFAM" id="SSF46689">
    <property type="entry name" value="Homeodomain-like"/>
    <property type="match status" value="1"/>
</dbReference>
<dbReference type="PROSITE" id="PS00676">
    <property type="entry name" value="SIGMA54_INTERACT_2"/>
    <property type="match status" value="1"/>
</dbReference>
<dbReference type="InterPro" id="IPR000014">
    <property type="entry name" value="PAS"/>
</dbReference>
<dbReference type="PRINTS" id="PR01590">
    <property type="entry name" value="HTHFIS"/>
</dbReference>
<dbReference type="InterPro" id="IPR025943">
    <property type="entry name" value="Sigma_54_int_dom_ATP-bd_2"/>
</dbReference>
<dbReference type="Gene3D" id="3.40.50.2300">
    <property type="match status" value="1"/>
</dbReference>
<dbReference type="InterPro" id="IPR058031">
    <property type="entry name" value="AAA_lid_NorR"/>
</dbReference>
<evidence type="ECO:0000313" key="13">
    <source>
        <dbReference type="Proteomes" id="UP000428328"/>
    </source>
</evidence>